<keyword evidence="2" id="KW-1185">Reference proteome</keyword>
<proteinExistence type="predicted"/>
<evidence type="ECO:0000313" key="1">
    <source>
        <dbReference type="EMBL" id="QFR00729.1"/>
    </source>
</evidence>
<protein>
    <submittedName>
        <fullName evidence="1">Uncharacterized protein</fullName>
    </submittedName>
</protein>
<sequence>MLAYTVHDVAISCGIRELPPEDGWRCFESTGVATLTCSCGYTDGPMPKPLARLTAELHIHGAT</sequence>
<dbReference type="AlphaFoldDB" id="A0A5P8KD65"/>
<dbReference type="RefSeq" id="WP_152172059.1">
    <property type="nucleotide sequence ID" value="NZ_CP045096.1"/>
</dbReference>
<dbReference type="KEGG" id="sphv:F9278_36245"/>
<name>A0A5P8KD65_9ACTN</name>
<dbReference type="Proteomes" id="UP000327294">
    <property type="component" value="Chromosome"/>
</dbReference>
<organism evidence="1 2">
    <name type="scientific">Streptomyces phaeolivaceus</name>
    <dbReference type="NCBI Taxonomy" id="2653200"/>
    <lineage>
        <taxon>Bacteria</taxon>
        <taxon>Bacillati</taxon>
        <taxon>Actinomycetota</taxon>
        <taxon>Actinomycetes</taxon>
        <taxon>Kitasatosporales</taxon>
        <taxon>Streptomycetaceae</taxon>
        <taxon>Streptomyces</taxon>
    </lineage>
</organism>
<accession>A0A5P8KD65</accession>
<dbReference type="EMBL" id="CP045096">
    <property type="protein sequence ID" value="QFR00729.1"/>
    <property type="molecule type" value="Genomic_DNA"/>
</dbReference>
<gene>
    <name evidence="1" type="ORF">F9278_36245</name>
</gene>
<reference evidence="1 2" key="1">
    <citation type="submission" date="2019-10" db="EMBL/GenBank/DDBJ databases">
        <title>Streptomyces sp. strain GY16 isolated from leaves of Broussonetia papyrifera.</title>
        <authorList>
            <person name="Mo P."/>
        </authorList>
    </citation>
    <scope>NUCLEOTIDE SEQUENCE [LARGE SCALE GENOMIC DNA]</scope>
    <source>
        <strain evidence="1 2">GY16</strain>
    </source>
</reference>
<evidence type="ECO:0000313" key="2">
    <source>
        <dbReference type="Proteomes" id="UP000327294"/>
    </source>
</evidence>